<feature type="domain" description="Extradiol ring-cleavage dioxygenase class III enzyme subunit B" evidence="2">
    <location>
        <begin position="7"/>
        <end position="270"/>
    </location>
</feature>
<dbReference type="AlphaFoldDB" id="A0A7W3JVA9"/>
<protein>
    <submittedName>
        <fullName evidence="3">3,4-dihydroxyphenylacetate 2,3-dioxygenase</fullName>
    </submittedName>
</protein>
<dbReference type="SUPFAM" id="SSF53213">
    <property type="entry name" value="LigB-like"/>
    <property type="match status" value="1"/>
</dbReference>
<sequence length="302" mass="34162">MGEVVGAAILAHVPTIMLPKEVRYELNEGKETSLVPGLEKLRKDVFETLDYDTVIVMDSHWATTVEFVISAHEHREGKYTAEELPRGMSQVPYSFKGDPEFAESVVKYDEKNGTWITPISDPYLPVFYATINLWDYLGKGIDKKWVSVSVCQTATTEDYLRAGRALGEAIRDSDRKVLILASGALSHTFYKLRDLRKHEASDPIHIFSPEARAADEERIEWFKAGDHKQVLETMPEFLKYKPEANFSHYLMMAGALGEEANTSKAVMYSEYENSVGTAQIHMYFPKPEGGFPLPKDLVLSRD</sequence>
<reference evidence="3 4" key="1">
    <citation type="submission" date="2020-07" db="EMBL/GenBank/DDBJ databases">
        <title>Sequencing the genomes of 1000 actinobacteria strains.</title>
        <authorList>
            <person name="Klenk H.-P."/>
        </authorList>
    </citation>
    <scope>NUCLEOTIDE SEQUENCE [LARGE SCALE GENOMIC DNA]</scope>
    <source>
        <strain evidence="3 4">DSM 23737</strain>
    </source>
</reference>
<evidence type="ECO:0000313" key="3">
    <source>
        <dbReference type="EMBL" id="MBA8829889.1"/>
    </source>
</evidence>
<dbReference type="GO" id="GO:0008198">
    <property type="term" value="F:ferrous iron binding"/>
    <property type="evidence" value="ECO:0007669"/>
    <property type="project" value="InterPro"/>
</dbReference>
<dbReference type="PANTHER" id="PTHR30096">
    <property type="entry name" value="4,5-DOPA DIOXYGENASE EXTRADIOL-LIKE PROTEIN"/>
    <property type="match status" value="1"/>
</dbReference>
<proteinExistence type="predicted"/>
<evidence type="ECO:0000313" key="4">
    <source>
        <dbReference type="Proteomes" id="UP000524237"/>
    </source>
</evidence>
<dbReference type="Pfam" id="PF02900">
    <property type="entry name" value="LigB"/>
    <property type="match status" value="1"/>
</dbReference>
<dbReference type="Gene3D" id="3.40.830.10">
    <property type="entry name" value="LigB-like"/>
    <property type="match status" value="1"/>
</dbReference>
<evidence type="ECO:0000256" key="1">
    <source>
        <dbReference type="ARBA" id="ARBA00023002"/>
    </source>
</evidence>
<keyword evidence="4" id="KW-1185">Reference proteome</keyword>
<organism evidence="3 4">
    <name type="scientific">Alpinimonas psychrophila</name>
    <dbReference type="NCBI Taxonomy" id="748908"/>
    <lineage>
        <taxon>Bacteria</taxon>
        <taxon>Bacillati</taxon>
        <taxon>Actinomycetota</taxon>
        <taxon>Actinomycetes</taxon>
        <taxon>Micrococcales</taxon>
        <taxon>Microbacteriaceae</taxon>
        <taxon>Alpinimonas</taxon>
    </lineage>
</organism>
<keyword evidence="3" id="KW-0223">Dioxygenase</keyword>
<dbReference type="Proteomes" id="UP000524237">
    <property type="component" value="Unassembled WGS sequence"/>
</dbReference>
<gene>
    <name evidence="3" type="ORF">FB555_002015</name>
</gene>
<dbReference type="GO" id="GO:0016702">
    <property type="term" value="F:oxidoreductase activity, acting on single donors with incorporation of molecular oxygen, incorporation of two atoms of oxygen"/>
    <property type="evidence" value="ECO:0007669"/>
    <property type="project" value="UniProtKB-ARBA"/>
</dbReference>
<dbReference type="RefSeq" id="WP_182485309.1">
    <property type="nucleotide sequence ID" value="NZ_JACGWU010000008.1"/>
</dbReference>
<dbReference type="InterPro" id="IPR004183">
    <property type="entry name" value="Xdiol_dOase_suB"/>
</dbReference>
<accession>A0A7W3JVA9</accession>
<evidence type="ECO:0000259" key="2">
    <source>
        <dbReference type="Pfam" id="PF02900"/>
    </source>
</evidence>
<dbReference type="PANTHER" id="PTHR30096:SF9">
    <property type="entry name" value="4-HYDROXYPHENYLACETATE CATABOLISM PROTEIN"/>
    <property type="match status" value="1"/>
</dbReference>
<name>A0A7W3JVA9_9MICO</name>
<dbReference type="EMBL" id="JACGWU010000008">
    <property type="protein sequence ID" value="MBA8829889.1"/>
    <property type="molecule type" value="Genomic_DNA"/>
</dbReference>
<comment type="caution">
    <text evidence="3">The sequence shown here is derived from an EMBL/GenBank/DDBJ whole genome shotgun (WGS) entry which is preliminary data.</text>
</comment>
<keyword evidence="1" id="KW-0560">Oxidoreductase</keyword>